<name>A0ABW0VRT9_9ACTN</name>
<evidence type="ECO:0000313" key="2">
    <source>
        <dbReference type="Proteomes" id="UP001596066"/>
    </source>
</evidence>
<reference evidence="2" key="1">
    <citation type="journal article" date="2019" name="Int. J. Syst. Evol. Microbiol.">
        <title>The Global Catalogue of Microorganisms (GCM) 10K type strain sequencing project: providing services to taxonomists for standard genome sequencing and annotation.</title>
        <authorList>
            <consortium name="The Broad Institute Genomics Platform"/>
            <consortium name="The Broad Institute Genome Sequencing Center for Infectious Disease"/>
            <person name="Wu L."/>
            <person name="Ma J."/>
        </authorList>
    </citation>
    <scope>NUCLEOTIDE SEQUENCE [LARGE SCALE GENOMIC DNA]</scope>
    <source>
        <strain evidence="2">CGMCC 4.1622</strain>
    </source>
</reference>
<dbReference type="InterPro" id="IPR037883">
    <property type="entry name" value="Knr4/Smi1-like_sf"/>
</dbReference>
<dbReference type="SUPFAM" id="SSF160631">
    <property type="entry name" value="SMI1/KNR4-like"/>
    <property type="match status" value="1"/>
</dbReference>
<accession>A0ABW0VRT9</accession>
<evidence type="ECO:0000313" key="1">
    <source>
        <dbReference type="EMBL" id="MFC5647359.1"/>
    </source>
</evidence>
<comment type="caution">
    <text evidence="1">The sequence shown here is derived from an EMBL/GenBank/DDBJ whole genome shotgun (WGS) entry which is preliminary data.</text>
</comment>
<dbReference type="EMBL" id="JBHSOC010000158">
    <property type="protein sequence ID" value="MFC5647359.1"/>
    <property type="molecule type" value="Genomic_DNA"/>
</dbReference>
<protein>
    <recommendedName>
        <fullName evidence="3">SMI1/KNR4 family protein</fullName>
    </recommendedName>
</protein>
<keyword evidence="2" id="KW-1185">Reference proteome</keyword>
<dbReference type="RefSeq" id="WP_346148094.1">
    <property type="nucleotide sequence ID" value="NZ_BAAAUA010000044.1"/>
</dbReference>
<dbReference type="Proteomes" id="UP001596066">
    <property type="component" value="Unassembled WGS sequence"/>
</dbReference>
<gene>
    <name evidence="1" type="ORF">ACFPZF_39235</name>
</gene>
<sequence>MTDLSSIAAFLGEPAPMDDVDAYEELEGKWGLRLPEDFKNLTLAYGDQSIAGYLTIFGPELYRDGHPESMREALERSRYIPHPILPSAGGMLHWGHTPYSDQLFLVPRPDGRWTVSAWVLSHAEWVDYELTCVEWLRGALAEEVAAEWLPAWEGNFELE</sequence>
<proteinExistence type="predicted"/>
<evidence type="ECO:0008006" key="3">
    <source>
        <dbReference type="Google" id="ProtNLM"/>
    </source>
</evidence>
<organism evidence="1 2">
    <name type="scientific">Kitasatospora cinereorecta</name>
    <dbReference type="NCBI Taxonomy" id="285560"/>
    <lineage>
        <taxon>Bacteria</taxon>
        <taxon>Bacillati</taxon>
        <taxon>Actinomycetota</taxon>
        <taxon>Actinomycetes</taxon>
        <taxon>Kitasatosporales</taxon>
        <taxon>Streptomycetaceae</taxon>
        <taxon>Kitasatospora</taxon>
    </lineage>
</organism>